<evidence type="ECO:0000256" key="1">
    <source>
        <dbReference type="SAM" id="Phobius"/>
    </source>
</evidence>
<protein>
    <submittedName>
        <fullName evidence="2">Uncharacterized protein</fullName>
    </submittedName>
</protein>
<proteinExistence type="predicted"/>
<reference evidence="3" key="2">
    <citation type="submission" date="2015-01" db="EMBL/GenBank/DDBJ databases">
        <title>Evolutionary Origins and Diversification of the Mycorrhizal Mutualists.</title>
        <authorList>
            <consortium name="DOE Joint Genome Institute"/>
            <consortium name="Mycorrhizal Genomics Consortium"/>
            <person name="Kohler A."/>
            <person name="Kuo A."/>
            <person name="Nagy L.G."/>
            <person name="Floudas D."/>
            <person name="Copeland A."/>
            <person name="Barry K.W."/>
            <person name="Cichocki N."/>
            <person name="Veneault-Fourrey C."/>
            <person name="LaButti K."/>
            <person name="Lindquist E.A."/>
            <person name="Lipzen A."/>
            <person name="Lundell T."/>
            <person name="Morin E."/>
            <person name="Murat C."/>
            <person name="Riley R."/>
            <person name="Ohm R."/>
            <person name="Sun H."/>
            <person name="Tunlid A."/>
            <person name="Henrissat B."/>
            <person name="Grigoriev I.V."/>
            <person name="Hibbett D.S."/>
            <person name="Martin F."/>
        </authorList>
    </citation>
    <scope>NUCLEOTIDE SEQUENCE [LARGE SCALE GENOMIC DNA]</scope>
    <source>
        <strain evidence="3">Foug A</strain>
    </source>
</reference>
<organism evidence="2 3">
    <name type="scientific">Scleroderma citrinum Foug A</name>
    <dbReference type="NCBI Taxonomy" id="1036808"/>
    <lineage>
        <taxon>Eukaryota</taxon>
        <taxon>Fungi</taxon>
        <taxon>Dikarya</taxon>
        <taxon>Basidiomycota</taxon>
        <taxon>Agaricomycotina</taxon>
        <taxon>Agaricomycetes</taxon>
        <taxon>Agaricomycetidae</taxon>
        <taxon>Boletales</taxon>
        <taxon>Sclerodermatineae</taxon>
        <taxon>Sclerodermataceae</taxon>
        <taxon>Scleroderma</taxon>
    </lineage>
</organism>
<dbReference type="Proteomes" id="UP000053989">
    <property type="component" value="Unassembled WGS sequence"/>
</dbReference>
<name>A0A0C3EHZ5_9AGAM</name>
<feature type="transmembrane region" description="Helical" evidence="1">
    <location>
        <begin position="33"/>
        <end position="49"/>
    </location>
</feature>
<dbReference type="AlphaFoldDB" id="A0A0C3EHZ5"/>
<reference evidence="2 3" key="1">
    <citation type="submission" date="2014-04" db="EMBL/GenBank/DDBJ databases">
        <authorList>
            <consortium name="DOE Joint Genome Institute"/>
            <person name="Kuo A."/>
            <person name="Kohler A."/>
            <person name="Nagy L.G."/>
            <person name="Floudas D."/>
            <person name="Copeland A."/>
            <person name="Barry K.W."/>
            <person name="Cichocki N."/>
            <person name="Veneault-Fourrey C."/>
            <person name="LaButti K."/>
            <person name="Lindquist E.A."/>
            <person name="Lipzen A."/>
            <person name="Lundell T."/>
            <person name="Morin E."/>
            <person name="Murat C."/>
            <person name="Sun H."/>
            <person name="Tunlid A."/>
            <person name="Henrissat B."/>
            <person name="Grigoriev I.V."/>
            <person name="Hibbett D.S."/>
            <person name="Martin F."/>
            <person name="Nordberg H.P."/>
            <person name="Cantor M.N."/>
            <person name="Hua S.X."/>
        </authorList>
    </citation>
    <scope>NUCLEOTIDE SEQUENCE [LARGE SCALE GENOMIC DNA]</scope>
    <source>
        <strain evidence="2 3">Foug A</strain>
    </source>
</reference>
<accession>A0A0C3EHZ5</accession>
<sequence length="175" mass="19930">MLSFVVLVLVLVHVLYIFTVFHFIPFIDSSSPLGIFPFFFLSFAHFLFFPTENLRRPSQVVVFEFSCSSFLPFVPGTLATSMLTLRLIHCLWQDNSLAIHHTLSSVSLDAYYASTHSPCLLLWQYDIATIFSTRLAPFCTPSFTLHRPYPISGSALPHKTTTSSLFTIRMTEHFP</sequence>
<dbReference type="HOGENOM" id="CLU_1533466_0_0_1"/>
<dbReference type="InParanoid" id="A0A0C3EHZ5"/>
<feature type="transmembrane region" description="Helical" evidence="1">
    <location>
        <begin position="7"/>
        <end position="27"/>
    </location>
</feature>
<evidence type="ECO:0000313" key="2">
    <source>
        <dbReference type="EMBL" id="KIM67546.1"/>
    </source>
</evidence>
<dbReference type="EMBL" id="KN822012">
    <property type="protein sequence ID" value="KIM67546.1"/>
    <property type="molecule type" value="Genomic_DNA"/>
</dbReference>
<evidence type="ECO:0000313" key="3">
    <source>
        <dbReference type="Proteomes" id="UP000053989"/>
    </source>
</evidence>
<gene>
    <name evidence="2" type="ORF">SCLCIDRAFT_1108142</name>
</gene>
<keyword evidence="1" id="KW-0812">Transmembrane</keyword>
<keyword evidence="1" id="KW-1133">Transmembrane helix</keyword>
<keyword evidence="1" id="KW-0472">Membrane</keyword>
<keyword evidence="3" id="KW-1185">Reference proteome</keyword>